<dbReference type="EMBL" id="SLXV01000037">
    <property type="protein sequence ID" value="TCP64834.1"/>
    <property type="molecule type" value="Genomic_DNA"/>
</dbReference>
<dbReference type="Proteomes" id="UP000294746">
    <property type="component" value="Unassembled WGS sequence"/>
</dbReference>
<name>A0A4R2RP21_9BACL</name>
<organism evidence="1 2">
    <name type="scientific">Baia soyae</name>
    <dbReference type="NCBI Taxonomy" id="1544746"/>
    <lineage>
        <taxon>Bacteria</taxon>
        <taxon>Bacillati</taxon>
        <taxon>Bacillota</taxon>
        <taxon>Bacilli</taxon>
        <taxon>Bacillales</taxon>
        <taxon>Thermoactinomycetaceae</taxon>
        <taxon>Baia</taxon>
    </lineage>
</organism>
<dbReference type="AlphaFoldDB" id="A0A4R2RP21"/>
<sequence length="95" mass="10656">MSQGPSMQSLVKMINNIMGHNVLSEQQLNKILEGAKKIYDKGGMPAVIQYLMKVTQADVDAQELTQFAENVKNNPQIGMDILEGKKSIRPQKKKR</sequence>
<reference evidence="1 2" key="1">
    <citation type="submission" date="2019-03" db="EMBL/GenBank/DDBJ databases">
        <title>Genomic Encyclopedia of Type Strains, Phase IV (KMG-IV): sequencing the most valuable type-strain genomes for metagenomic binning, comparative biology and taxonomic classification.</title>
        <authorList>
            <person name="Goeker M."/>
        </authorList>
    </citation>
    <scope>NUCLEOTIDE SEQUENCE [LARGE SCALE GENOMIC DNA]</scope>
    <source>
        <strain evidence="1 2">DSM 46831</strain>
    </source>
</reference>
<protein>
    <submittedName>
        <fullName evidence="1">Uncharacterized protein</fullName>
    </submittedName>
</protein>
<proteinExistence type="predicted"/>
<keyword evidence="2" id="KW-1185">Reference proteome</keyword>
<comment type="caution">
    <text evidence="1">The sequence shown here is derived from an EMBL/GenBank/DDBJ whole genome shotgun (WGS) entry which is preliminary data.</text>
</comment>
<dbReference type="RefSeq" id="WP_131849508.1">
    <property type="nucleotide sequence ID" value="NZ_SLXV01000037.1"/>
</dbReference>
<gene>
    <name evidence="1" type="ORF">EDD57_13716</name>
</gene>
<accession>A0A4R2RP21</accession>
<evidence type="ECO:0000313" key="1">
    <source>
        <dbReference type="EMBL" id="TCP64834.1"/>
    </source>
</evidence>
<dbReference type="OrthoDB" id="2989065at2"/>
<evidence type="ECO:0000313" key="2">
    <source>
        <dbReference type="Proteomes" id="UP000294746"/>
    </source>
</evidence>